<dbReference type="PROSITE" id="PS51471">
    <property type="entry name" value="FE2OG_OXY"/>
    <property type="match status" value="1"/>
</dbReference>
<evidence type="ECO:0000313" key="3">
    <source>
        <dbReference type="EMBL" id="KAE9404265.1"/>
    </source>
</evidence>
<evidence type="ECO:0000256" key="1">
    <source>
        <dbReference type="SAM" id="MobiDB-lite"/>
    </source>
</evidence>
<gene>
    <name evidence="3" type="ORF">BT96DRAFT_917008</name>
</gene>
<dbReference type="InterPro" id="IPR005123">
    <property type="entry name" value="Oxoglu/Fe-dep_dioxygenase_dom"/>
</dbReference>
<dbReference type="AlphaFoldDB" id="A0A6A4I677"/>
<dbReference type="EMBL" id="ML769418">
    <property type="protein sequence ID" value="KAE9404265.1"/>
    <property type="molecule type" value="Genomic_DNA"/>
</dbReference>
<organism evidence="3 4">
    <name type="scientific">Gymnopus androsaceus JB14</name>
    <dbReference type="NCBI Taxonomy" id="1447944"/>
    <lineage>
        <taxon>Eukaryota</taxon>
        <taxon>Fungi</taxon>
        <taxon>Dikarya</taxon>
        <taxon>Basidiomycota</taxon>
        <taxon>Agaricomycotina</taxon>
        <taxon>Agaricomycetes</taxon>
        <taxon>Agaricomycetidae</taxon>
        <taxon>Agaricales</taxon>
        <taxon>Marasmiineae</taxon>
        <taxon>Omphalotaceae</taxon>
        <taxon>Gymnopus</taxon>
    </lineage>
</organism>
<dbReference type="SUPFAM" id="SSF51197">
    <property type="entry name" value="Clavaminate synthase-like"/>
    <property type="match status" value="1"/>
</dbReference>
<evidence type="ECO:0000259" key="2">
    <source>
        <dbReference type="PROSITE" id="PS51471"/>
    </source>
</evidence>
<proteinExistence type="predicted"/>
<name>A0A6A4I677_9AGAR</name>
<accession>A0A6A4I677</accession>
<dbReference type="Gene3D" id="2.60.120.590">
    <property type="entry name" value="Alpha-ketoglutarate-dependent dioxygenase AlkB-like"/>
    <property type="match status" value="1"/>
</dbReference>
<dbReference type="OrthoDB" id="445341at2759"/>
<dbReference type="Proteomes" id="UP000799118">
    <property type="component" value="Unassembled WGS sequence"/>
</dbReference>
<reference evidence="3" key="1">
    <citation type="journal article" date="2019" name="Environ. Microbiol.">
        <title>Fungal ecological strategies reflected in gene transcription - a case study of two litter decomposers.</title>
        <authorList>
            <person name="Barbi F."/>
            <person name="Kohler A."/>
            <person name="Barry K."/>
            <person name="Baskaran P."/>
            <person name="Daum C."/>
            <person name="Fauchery L."/>
            <person name="Ihrmark K."/>
            <person name="Kuo A."/>
            <person name="LaButti K."/>
            <person name="Lipzen A."/>
            <person name="Morin E."/>
            <person name="Grigoriev I.V."/>
            <person name="Henrissat B."/>
            <person name="Lindahl B."/>
            <person name="Martin F."/>
        </authorList>
    </citation>
    <scope>NUCLEOTIDE SEQUENCE</scope>
    <source>
        <strain evidence="3">JB14</strain>
    </source>
</reference>
<evidence type="ECO:0000313" key="4">
    <source>
        <dbReference type="Proteomes" id="UP000799118"/>
    </source>
</evidence>
<dbReference type="PANTHER" id="PTHR31212">
    <property type="entry name" value="ALPHA-KETOGLUTARATE-DEPENDENT DIOXYGENASE ALKB HOMOLOG 3"/>
    <property type="match status" value="1"/>
</dbReference>
<feature type="region of interest" description="Disordered" evidence="1">
    <location>
        <begin position="141"/>
        <end position="172"/>
    </location>
</feature>
<dbReference type="InterPro" id="IPR032854">
    <property type="entry name" value="ALKBH3"/>
</dbReference>
<feature type="domain" description="Fe2OG dioxygenase" evidence="2">
    <location>
        <begin position="98"/>
        <end position="223"/>
    </location>
</feature>
<dbReference type="GO" id="GO:0051213">
    <property type="term" value="F:dioxygenase activity"/>
    <property type="evidence" value="ECO:0007669"/>
    <property type="project" value="InterPro"/>
</dbReference>
<dbReference type="InterPro" id="IPR037151">
    <property type="entry name" value="AlkB-like_sf"/>
</dbReference>
<dbReference type="Pfam" id="PF13532">
    <property type="entry name" value="2OG-FeII_Oxy_2"/>
    <property type="match status" value="1"/>
</dbReference>
<keyword evidence="4" id="KW-1185">Reference proteome</keyword>
<dbReference type="PANTHER" id="PTHR31212:SF5">
    <property type="entry name" value="ISOCHORISMATASE FAMILY PROTEIN FAMILY (AFU_ORTHOLOGUE AFUA_3G14500)"/>
    <property type="match status" value="1"/>
</dbReference>
<dbReference type="GO" id="GO:0006307">
    <property type="term" value="P:DNA alkylation repair"/>
    <property type="evidence" value="ECO:0007669"/>
    <property type="project" value="InterPro"/>
</dbReference>
<dbReference type="InterPro" id="IPR027450">
    <property type="entry name" value="AlkB-like"/>
</dbReference>
<protein>
    <recommendedName>
        <fullName evidence="2">Fe2OG dioxygenase domain-containing protein</fullName>
    </recommendedName>
</protein>
<sequence>MATSNGSFGAGDSYLIEDLIGEELKNIVFKNLLEEVEWNSMRHRGGEVPRLVAVQGEVAPDLSFPVYRHPSDESPPLTKFTPTVELIRQKVQAAVNHPVNHALIQRYRSGEDYISEHSDKTIDIVRGSNIVNVSIGAQRNMTLRTKKDRLGSNPDGQGPSPSATERQKERIPLPHGSMFVMGLETNREWLHTIKQDKRRVQEKSNEELAFGGERISLTFRHIGTFLTPEEKMIYGQGATGKTREEARPVINGSGKEVDALLDAFGKENRESDFDWDEWYGKGSDVLHFTKNDSPL</sequence>